<organism evidence="1 2">
    <name type="scientific">Methanobacterium bryantii</name>
    <dbReference type="NCBI Taxonomy" id="2161"/>
    <lineage>
        <taxon>Archaea</taxon>
        <taxon>Methanobacteriati</taxon>
        <taxon>Methanobacteriota</taxon>
        <taxon>Methanomada group</taxon>
        <taxon>Methanobacteria</taxon>
        <taxon>Methanobacteriales</taxon>
        <taxon>Methanobacteriaceae</taxon>
        <taxon>Methanobacterium</taxon>
    </lineage>
</organism>
<reference evidence="1 2" key="1">
    <citation type="journal article" date="2017" name="BMC Genomics">
        <title>Genomic analysis of methanogenic archaea reveals a shift towards energy conservation.</title>
        <authorList>
            <person name="Gilmore S.P."/>
            <person name="Henske J.K."/>
            <person name="Sexton J.A."/>
            <person name="Solomon K.V."/>
            <person name="Seppala S."/>
            <person name="Yoo J.I."/>
            <person name="Huyett L.M."/>
            <person name="Pressman A."/>
            <person name="Cogan J.Z."/>
            <person name="Kivenson V."/>
            <person name="Peng X."/>
            <person name="Tan Y."/>
            <person name="Valentine D.L."/>
            <person name="O'Malley M.A."/>
        </authorList>
    </citation>
    <scope>NUCLEOTIDE SEQUENCE [LARGE SCALE GENOMIC DNA]</scope>
    <source>
        <strain evidence="1 2">M.o.H.</strain>
    </source>
</reference>
<sequence>MGMNRVTISVPEDIDLIFRRNAAIKFAFRRGWYGKAILEAIQLWITHQTSKKSDISEEEKNYLWNIFKDKIDIDSDNPEEILDSVVQYFETDIKYAEKVNYRLNDHKIIVDKEDSLDSYLPQLIVQEDGSVYLSCIVENVASAAIKDITGQEYITSNSRTLLCTYESINSEAETQKSEVLENQVNPIRSK</sequence>
<dbReference type="Proteomes" id="UP000217784">
    <property type="component" value="Unassembled WGS sequence"/>
</dbReference>
<protein>
    <submittedName>
        <fullName evidence="1">Uncharacterized protein</fullName>
    </submittedName>
</protein>
<comment type="caution">
    <text evidence="1">The sequence shown here is derived from an EMBL/GenBank/DDBJ whole genome shotgun (WGS) entry which is preliminary data.</text>
</comment>
<accession>A0A2A2HAC5</accession>
<proteinExistence type="predicted"/>
<dbReference type="RefSeq" id="WP_069584554.1">
    <property type="nucleotide sequence ID" value="NZ_LMVM01000001.1"/>
</dbReference>
<evidence type="ECO:0000313" key="1">
    <source>
        <dbReference type="EMBL" id="PAV06204.1"/>
    </source>
</evidence>
<name>A0A2A2HAC5_METBR</name>
<dbReference type="AlphaFoldDB" id="A0A2A2HAC5"/>
<dbReference type="EMBL" id="LMVM01000001">
    <property type="protein sequence ID" value="PAV06204.1"/>
    <property type="molecule type" value="Genomic_DNA"/>
</dbReference>
<evidence type="ECO:0000313" key="2">
    <source>
        <dbReference type="Proteomes" id="UP000217784"/>
    </source>
</evidence>
<dbReference type="OrthoDB" id="91340at2157"/>
<keyword evidence="2" id="KW-1185">Reference proteome</keyword>
<gene>
    <name evidence="1" type="ORF">ASJ80_15340</name>
</gene>